<dbReference type="InterPro" id="IPR005653">
    <property type="entry name" value="OstA-like_N"/>
</dbReference>
<dbReference type="EMBL" id="LT629740">
    <property type="protein sequence ID" value="SDT65788.1"/>
    <property type="molecule type" value="Genomic_DNA"/>
</dbReference>
<feature type="compositionally biased region" description="Basic and acidic residues" evidence="1">
    <location>
        <begin position="825"/>
        <end position="834"/>
    </location>
</feature>
<organism evidence="4 5">
    <name type="scientific">Mucilaginibacter mallensis</name>
    <dbReference type="NCBI Taxonomy" id="652787"/>
    <lineage>
        <taxon>Bacteria</taxon>
        <taxon>Pseudomonadati</taxon>
        <taxon>Bacteroidota</taxon>
        <taxon>Sphingobacteriia</taxon>
        <taxon>Sphingobacteriales</taxon>
        <taxon>Sphingobacteriaceae</taxon>
        <taxon>Mucilaginibacter</taxon>
    </lineage>
</organism>
<feature type="compositionally biased region" description="Low complexity" evidence="1">
    <location>
        <begin position="751"/>
        <end position="766"/>
    </location>
</feature>
<dbReference type="Proteomes" id="UP000199679">
    <property type="component" value="Chromosome I"/>
</dbReference>
<feature type="chain" id="PRO_5009270754" evidence="2">
    <location>
        <begin position="20"/>
        <end position="834"/>
    </location>
</feature>
<reference evidence="4 5" key="1">
    <citation type="submission" date="2016-10" db="EMBL/GenBank/DDBJ databases">
        <authorList>
            <person name="de Groot N.N."/>
        </authorList>
    </citation>
    <scope>NUCLEOTIDE SEQUENCE [LARGE SCALE GENOMIC DNA]</scope>
    <source>
        <strain evidence="4 5">MP1X4</strain>
    </source>
</reference>
<dbReference type="Gene3D" id="2.60.450.10">
    <property type="entry name" value="Lipopolysaccharide (LPS) transport protein A like domain"/>
    <property type="match status" value="1"/>
</dbReference>
<feature type="region of interest" description="Disordered" evidence="1">
    <location>
        <begin position="726"/>
        <end position="834"/>
    </location>
</feature>
<dbReference type="OrthoDB" id="9805931at2"/>
<evidence type="ECO:0000313" key="4">
    <source>
        <dbReference type="EMBL" id="SDT65788.1"/>
    </source>
</evidence>
<protein>
    <submittedName>
        <fullName evidence="4">OstA-like protein</fullName>
    </submittedName>
</protein>
<name>A0A1H2C5J5_MUCMA</name>
<dbReference type="STRING" id="652787.SAMN05216490_4654"/>
<proteinExistence type="predicted"/>
<dbReference type="Pfam" id="PF13100">
    <property type="entry name" value="OstA_2"/>
    <property type="match status" value="1"/>
</dbReference>
<feature type="region of interest" description="Disordered" evidence="1">
    <location>
        <begin position="496"/>
        <end position="520"/>
    </location>
</feature>
<keyword evidence="5" id="KW-1185">Reference proteome</keyword>
<keyword evidence="2" id="KW-0732">Signal</keyword>
<accession>A0A1H2C5J5</accession>
<feature type="signal peptide" evidence="2">
    <location>
        <begin position="1"/>
        <end position="19"/>
    </location>
</feature>
<feature type="domain" description="Organic solvent tolerance-like N-terminal" evidence="3">
    <location>
        <begin position="22"/>
        <end position="178"/>
    </location>
</feature>
<gene>
    <name evidence="4" type="ORF">SAMN05216490_4654</name>
</gene>
<evidence type="ECO:0000256" key="2">
    <source>
        <dbReference type="SAM" id="SignalP"/>
    </source>
</evidence>
<feature type="region of interest" description="Disordered" evidence="1">
    <location>
        <begin position="320"/>
        <end position="343"/>
    </location>
</feature>
<evidence type="ECO:0000256" key="1">
    <source>
        <dbReference type="SAM" id="MobiDB-lite"/>
    </source>
</evidence>
<evidence type="ECO:0000259" key="3">
    <source>
        <dbReference type="Pfam" id="PF13100"/>
    </source>
</evidence>
<dbReference type="AlphaFoldDB" id="A0A1H2C5J5"/>
<evidence type="ECO:0000313" key="5">
    <source>
        <dbReference type="Proteomes" id="UP000199679"/>
    </source>
</evidence>
<dbReference type="RefSeq" id="WP_157682332.1">
    <property type="nucleotide sequence ID" value="NZ_LT629740.1"/>
</dbReference>
<feature type="compositionally biased region" description="Basic residues" evidence="1">
    <location>
        <begin position="506"/>
        <end position="520"/>
    </location>
</feature>
<sequence length="834" mass="92814">MSKYVISFVLLLITATAFCQKKSKVNLISSTRSHGDKRNGVDIIKVYDGVWKQDFSIMRSDSAYFYPSANAFEAFGHVNINQGDTLNIYSDKLNYDGNTKIAVLTDNVVMVDKDATLTTNHFNYNTATRIGTYTDGGKLVSKTNTLTSKNGYYFSFSHDAYFRYDVVGKTTDALIYTDTMRYNSQSKINYFYGPTRIYGTKDKDTLLTENGTYDTKTEQANFIKKNLYKQGTKTLIGDTLFYDRLVGYGRAVKHVTFNDEEQKVTIKGGLGTYFKKNDLAIVTRDPYIIMVTEEDDTTKKRDTPKKPLLTKAQTDSLAKAAAAQGKKGSVSTQKQGPLSMGTLPIMNPSAAQIKKIDTLKGKLTMPIIDSFSRKLPTTDSLKKLAANQIKSIDKGTQGKVNTIIKGAKPDTNSIVSGKPIAPKKTKVKTDSVYMSADTIETQIVTFKEQRELKRQDSISHIVDTSKVKIEHIIYKVAPKTITLVVPRLPKDTSYYRRDYFGPPKPKPVKKKSTIVSSKPKKNVKPDSTFYTPNIVLSDTARIRIIKAFHKAKIFKSDLQAVADSIFYSNSDSTIRCYVKPMIWAEGSQLSGDTVYLQLKNKKIDKMDMFPNAFIVNVEKEDSSHFNQVGGKKMRAFFKNSKLSRVYVDGNAETIYFVRDSTTKQITDMQRSFSSRLWVYMKNNEVTDLGFITKPENRYIPIHVVKEDEKILKGFLWKPKDRPVSKESILPSYNHKSDTTTVKPKPGGGLTGPKKINGKPPGKITTPPGKPAGIKAAQDTTLKAPAINAGRDTAKTTSPAVKPAIGAGKDTTKAKAPPVLSPAVQTKKDSIGVKP</sequence>